<name>A0A183EVT5_9BILA</name>
<reference evidence="3" key="1">
    <citation type="submission" date="2016-06" db="UniProtKB">
        <authorList>
            <consortium name="WormBaseParasite"/>
        </authorList>
    </citation>
    <scope>IDENTIFICATION</scope>
</reference>
<feature type="transmembrane region" description="Helical" evidence="2">
    <location>
        <begin position="6"/>
        <end position="29"/>
    </location>
</feature>
<feature type="transmembrane region" description="Helical" evidence="2">
    <location>
        <begin position="93"/>
        <end position="116"/>
    </location>
</feature>
<keyword evidence="2" id="KW-0812">Transmembrane</keyword>
<proteinExistence type="predicted"/>
<dbReference type="SUPFAM" id="SSF81321">
    <property type="entry name" value="Family A G protein-coupled receptor-like"/>
    <property type="match status" value="1"/>
</dbReference>
<sequence>LPFFSRMFLLIVITASIGSVLLYIVVYAMTRKSIRRARKTQMGSKAADAFERRQRKLTRTMNISCVITLIFYVTPMCARFFAGGTIDTTTNDFVTLFSGISCNFNPLAILAALFVMQEDVKRAVLSSLPHCLRRLIPSAAPDKTFGGNLSITVNPTAQQENTTTAVFWRRLQWSAKTISARQPDTAANVSPRKRRSFPSIWQHRAAK</sequence>
<feature type="region of interest" description="Disordered" evidence="1">
    <location>
        <begin position="182"/>
        <end position="207"/>
    </location>
</feature>
<dbReference type="WBParaSite" id="GPUH_0002510601-mRNA-1">
    <property type="protein sequence ID" value="GPUH_0002510601-mRNA-1"/>
    <property type="gene ID" value="GPUH_0002510601"/>
</dbReference>
<dbReference type="InterPro" id="IPR019426">
    <property type="entry name" value="7TM_GPCR_serpentine_rcpt_Srv"/>
</dbReference>
<evidence type="ECO:0000256" key="1">
    <source>
        <dbReference type="SAM" id="MobiDB-lite"/>
    </source>
</evidence>
<accession>A0A183EVT5</accession>
<keyword evidence="2" id="KW-0472">Membrane</keyword>
<dbReference type="AlphaFoldDB" id="A0A183EVT5"/>
<dbReference type="Pfam" id="PF10323">
    <property type="entry name" value="7TM_GPCR_Srv"/>
    <property type="match status" value="1"/>
</dbReference>
<feature type="transmembrane region" description="Helical" evidence="2">
    <location>
        <begin position="61"/>
        <end position="81"/>
    </location>
</feature>
<keyword evidence="2" id="KW-1133">Transmembrane helix</keyword>
<evidence type="ECO:0000256" key="2">
    <source>
        <dbReference type="SAM" id="Phobius"/>
    </source>
</evidence>
<protein>
    <submittedName>
        <fullName evidence="3">G_PROTEIN_RECEP_F1_2 domain-containing protein</fullName>
    </submittedName>
</protein>
<organism evidence="3">
    <name type="scientific">Gongylonema pulchrum</name>
    <dbReference type="NCBI Taxonomy" id="637853"/>
    <lineage>
        <taxon>Eukaryota</taxon>
        <taxon>Metazoa</taxon>
        <taxon>Ecdysozoa</taxon>
        <taxon>Nematoda</taxon>
        <taxon>Chromadorea</taxon>
        <taxon>Rhabditida</taxon>
        <taxon>Spirurina</taxon>
        <taxon>Spiruromorpha</taxon>
        <taxon>Spiruroidea</taxon>
        <taxon>Gongylonematidae</taxon>
        <taxon>Gongylonema</taxon>
    </lineage>
</organism>
<evidence type="ECO:0000313" key="3">
    <source>
        <dbReference type="WBParaSite" id="GPUH_0002510601-mRNA-1"/>
    </source>
</evidence>